<protein>
    <submittedName>
        <fullName evidence="3">DUF2062 domain-containing protein</fullName>
    </submittedName>
</protein>
<name>A0A504UZ50_9HYPH</name>
<keyword evidence="1" id="KW-0472">Membrane</keyword>
<gene>
    <name evidence="3" type="ORF">FJQ55_06615</name>
</gene>
<dbReference type="PANTHER" id="PTHR40547:SF1">
    <property type="entry name" value="SLL0298 PROTEIN"/>
    <property type="match status" value="1"/>
</dbReference>
<keyword evidence="4" id="KW-1185">Reference proteome</keyword>
<accession>A0A504UZ50</accession>
<dbReference type="OrthoDB" id="7360463at2"/>
<dbReference type="InterPro" id="IPR018639">
    <property type="entry name" value="DUF2062"/>
</dbReference>
<evidence type="ECO:0000313" key="3">
    <source>
        <dbReference type="EMBL" id="TPP12071.1"/>
    </source>
</evidence>
<proteinExistence type="predicted"/>
<dbReference type="PANTHER" id="PTHR40547">
    <property type="entry name" value="SLL0298 PROTEIN"/>
    <property type="match status" value="1"/>
</dbReference>
<keyword evidence="1" id="KW-1133">Transmembrane helix</keyword>
<dbReference type="Proteomes" id="UP000316429">
    <property type="component" value="Unassembled WGS sequence"/>
</dbReference>
<sequence length="193" mass="21200">MLFRRRQPLSYSMRLRELLWPRKGFSRSFQYFGKRVLRLSATPHAVAAGLVAGVVSSLTPFIGFHFLIAFAIAYLISGNMLAAALGTALGNPLTFPLIWAATWEVGHRILGAGAPVGDAVDLHRAWHQSGIAHIWEPILKPMLVGAIPLAAISTVVVYAVTYVAVDRFQRRRRARLSERAKARLADALEGTSV</sequence>
<feature type="transmembrane region" description="Helical" evidence="1">
    <location>
        <begin position="45"/>
        <end position="76"/>
    </location>
</feature>
<evidence type="ECO:0000259" key="2">
    <source>
        <dbReference type="Pfam" id="PF09835"/>
    </source>
</evidence>
<evidence type="ECO:0000256" key="1">
    <source>
        <dbReference type="SAM" id="Phobius"/>
    </source>
</evidence>
<dbReference type="Pfam" id="PF09835">
    <property type="entry name" value="DUF2062"/>
    <property type="match status" value="1"/>
</dbReference>
<dbReference type="AlphaFoldDB" id="A0A504UZ50"/>
<dbReference type="RefSeq" id="WP_062277843.1">
    <property type="nucleotide sequence ID" value="NZ_VFYP01000001.1"/>
</dbReference>
<evidence type="ECO:0000313" key="4">
    <source>
        <dbReference type="Proteomes" id="UP000316429"/>
    </source>
</evidence>
<organism evidence="3 4">
    <name type="scientific">Rhizobium glycinendophyticum</name>
    <dbReference type="NCBI Taxonomy" id="2589807"/>
    <lineage>
        <taxon>Bacteria</taxon>
        <taxon>Pseudomonadati</taxon>
        <taxon>Pseudomonadota</taxon>
        <taxon>Alphaproteobacteria</taxon>
        <taxon>Hyphomicrobiales</taxon>
        <taxon>Rhizobiaceae</taxon>
        <taxon>Rhizobium/Agrobacterium group</taxon>
        <taxon>Rhizobium</taxon>
    </lineage>
</organism>
<keyword evidence="1" id="KW-0812">Transmembrane</keyword>
<feature type="transmembrane region" description="Helical" evidence="1">
    <location>
        <begin position="142"/>
        <end position="165"/>
    </location>
</feature>
<dbReference type="EMBL" id="VFYP01000001">
    <property type="protein sequence ID" value="TPP12071.1"/>
    <property type="molecule type" value="Genomic_DNA"/>
</dbReference>
<reference evidence="3 4" key="1">
    <citation type="submission" date="2019-06" db="EMBL/GenBank/DDBJ databases">
        <title>Rhizobium sp. CL12 isolated from roots of soybean.</title>
        <authorList>
            <person name="Wang C."/>
        </authorList>
    </citation>
    <scope>NUCLEOTIDE SEQUENCE [LARGE SCALE GENOMIC DNA]</scope>
    <source>
        <strain evidence="3 4">CL12</strain>
    </source>
</reference>
<comment type="caution">
    <text evidence="3">The sequence shown here is derived from an EMBL/GenBank/DDBJ whole genome shotgun (WGS) entry which is preliminary data.</text>
</comment>
<feature type="domain" description="DUF2062" evidence="2">
    <location>
        <begin position="27"/>
        <end position="173"/>
    </location>
</feature>